<dbReference type="InterPro" id="IPR000836">
    <property type="entry name" value="PRTase_dom"/>
</dbReference>
<dbReference type="InterPro" id="IPR029057">
    <property type="entry name" value="PRTase-like"/>
</dbReference>
<organism evidence="4">
    <name type="scientific">Campylobacter sp. CCS1377</name>
    <dbReference type="NCBI Taxonomy" id="3158229"/>
    <lineage>
        <taxon>Bacteria</taxon>
        <taxon>Pseudomonadati</taxon>
        <taxon>Campylobacterota</taxon>
        <taxon>Epsilonproteobacteria</taxon>
        <taxon>Campylobacterales</taxon>
        <taxon>Campylobacteraceae</taxon>
        <taxon>Campylobacter</taxon>
    </lineage>
</organism>
<proteinExistence type="predicted"/>
<gene>
    <name evidence="4" type="ORF">AAH949_07395</name>
</gene>
<name>A0AAU7E7P6_9BACT</name>
<dbReference type="EMBL" id="CP155620">
    <property type="protein sequence ID" value="XBJ28904.1"/>
    <property type="molecule type" value="Genomic_DNA"/>
</dbReference>
<dbReference type="RefSeq" id="WP_348518374.1">
    <property type="nucleotide sequence ID" value="NZ_CP155620.1"/>
</dbReference>
<dbReference type="Pfam" id="PF00156">
    <property type="entry name" value="Pribosyltran"/>
    <property type="match status" value="1"/>
</dbReference>
<dbReference type="Gene3D" id="3.40.50.2020">
    <property type="match status" value="1"/>
</dbReference>
<dbReference type="CDD" id="cd06223">
    <property type="entry name" value="PRTases_typeI"/>
    <property type="match status" value="1"/>
</dbReference>
<evidence type="ECO:0000313" key="4">
    <source>
        <dbReference type="EMBL" id="XBJ28904.1"/>
    </source>
</evidence>
<accession>A0AAU7E7P6</accession>
<dbReference type="PANTHER" id="PTHR43363:SF1">
    <property type="entry name" value="HYPOXANTHINE-GUANINE PHOSPHORIBOSYLTRANSFERASE"/>
    <property type="match status" value="1"/>
</dbReference>
<reference evidence="4" key="1">
    <citation type="submission" date="2024-05" db="EMBL/GenBank/DDBJ databases">
        <title>Campylobacter coli isolated from environmental waters in Slovenia.</title>
        <authorList>
            <person name="Zautner A.E."/>
            <person name="Bunk B."/>
            <person name="Riedel T."/>
            <person name="Sproeer C."/>
        </authorList>
    </citation>
    <scope>NUCLEOTIDE SEQUENCE</scope>
    <source>
        <strain evidence="4">CCS1377</strain>
    </source>
</reference>
<keyword evidence="2" id="KW-0808">Transferase</keyword>
<dbReference type="GO" id="GO:0016757">
    <property type="term" value="F:glycosyltransferase activity"/>
    <property type="evidence" value="ECO:0007669"/>
    <property type="project" value="UniProtKB-KW"/>
</dbReference>
<evidence type="ECO:0000256" key="2">
    <source>
        <dbReference type="ARBA" id="ARBA00022679"/>
    </source>
</evidence>
<evidence type="ECO:0000259" key="3">
    <source>
        <dbReference type="Pfam" id="PF00156"/>
    </source>
</evidence>
<protein>
    <submittedName>
        <fullName evidence="4">Phosphoribosyltransferase family protein</fullName>
    </submittedName>
</protein>
<evidence type="ECO:0000256" key="1">
    <source>
        <dbReference type="ARBA" id="ARBA00022676"/>
    </source>
</evidence>
<dbReference type="AlphaFoldDB" id="A0AAU7E7P6"/>
<dbReference type="SUPFAM" id="SSF53271">
    <property type="entry name" value="PRTase-like"/>
    <property type="match status" value="1"/>
</dbReference>
<dbReference type="PANTHER" id="PTHR43363">
    <property type="entry name" value="HYPOXANTHINE PHOSPHORIBOSYLTRANSFERASE"/>
    <property type="match status" value="1"/>
</dbReference>
<keyword evidence="1 4" id="KW-0328">Glycosyltransferase</keyword>
<sequence length="146" mass="17070">MIFYSYNEFKEDVKTLAREIKKDFDPDVLLAIARGGMSLGHSLAVALNTRKLFALNSIHYDDTKKLDTIEIFNIPDLSQYKKILLIDDIVDSGESLVEIKRVLLEKFPHIELKIVTIFYKKSALLQPDFKIKEAKEWVEFYWDIKI</sequence>
<feature type="domain" description="Phosphoribosyltransferase" evidence="3">
    <location>
        <begin position="8"/>
        <end position="144"/>
    </location>
</feature>